<name>A0A9X2DVE9_9BACI</name>
<dbReference type="Gene3D" id="3.40.50.1820">
    <property type="entry name" value="alpha/beta hydrolase"/>
    <property type="match status" value="1"/>
</dbReference>
<evidence type="ECO:0000259" key="1">
    <source>
        <dbReference type="Pfam" id="PF00561"/>
    </source>
</evidence>
<evidence type="ECO:0000313" key="2">
    <source>
        <dbReference type="EMBL" id="MCM3716110.1"/>
    </source>
</evidence>
<keyword evidence="3" id="KW-1185">Reference proteome</keyword>
<protein>
    <submittedName>
        <fullName evidence="2">Alpha/beta hydrolase</fullName>
    </submittedName>
</protein>
<keyword evidence="2" id="KW-0378">Hydrolase</keyword>
<comment type="caution">
    <text evidence="2">The sequence shown here is derived from an EMBL/GenBank/DDBJ whole genome shotgun (WGS) entry which is preliminary data.</text>
</comment>
<gene>
    <name evidence="2" type="ORF">M3202_18875</name>
</gene>
<dbReference type="Proteomes" id="UP001139179">
    <property type="component" value="Unassembled WGS sequence"/>
</dbReference>
<dbReference type="PANTHER" id="PTHR43689:SF8">
    <property type="entry name" value="ALPHA_BETA-HYDROLASES SUPERFAMILY PROTEIN"/>
    <property type="match status" value="1"/>
</dbReference>
<proteinExistence type="predicted"/>
<feature type="domain" description="AB hydrolase-1" evidence="1">
    <location>
        <begin position="46"/>
        <end position="210"/>
    </location>
</feature>
<dbReference type="EMBL" id="JAMBOL010000028">
    <property type="protein sequence ID" value="MCM3716110.1"/>
    <property type="molecule type" value="Genomic_DNA"/>
</dbReference>
<dbReference type="GO" id="GO:0016787">
    <property type="term" value="F:hydrolase activity"/>
    <property type="evidence" value="ECO:0007669"/>
    <property type="project" value="UniProtKB-KW"/>
</dbReference>
<dbReference type="AlphaFoldDB" id="A0A9X2DVE9"/>
<evidence type="ECO:0000313" key="3">
    <source>
        <dbReference type="Proteomes" id="UP001139179"/>
    </source>
</evidence>
<sequence length="224" mass="25198">MPGTLCDETLWYHQKLHLKGVKILIADISKDDTVEKMAERLLNSAPESFALAGLSLGGIVAMEVMRQAPERVTRLALIDTNPNSPKPEQVKTWEQQIKRVKNHQFQEVTEKQFFPHLIHENSKQDPKLVQSIKEMFKTVGAEGFINQLKANQTRPKGKDVLPVMTCPVLVLAGKEDALCPPEIHEEMAEIIPNATLVFIENCGHLSTLEQPEAVTDAMQDWLRS</sequence>
<dbReference type="InterPro" id="IPR029058">
    <property type="entry name" value="AB_hydrolase_fold"/>
</dbReference>
<dbReference type="InterPro" id="IPR000073">
    <property type="entry name" value="AB_hydrolase_1"/>
</dbReference>
<dbReference type="PANTHER" id="PTHR43689">
    <property type="entry name" value="HYDROLASE"/>
    <property type="match status" value="1"/>
</dbReference>
<reference evidence="2" key="1">
    <citation type="submission" date="2022-05" db="EMBL/GenBank/DDBJ databases">
        <title>Comparative Genomics of Spacecraft Associated Microbes.</title>
        <authorList>
            <person name="Tran M.T."/>
            <person name="Wright A."/>
            <person name="Seuylemezian A."/>
            <person name="Eisen J."/>
            <person name="Coil D."/>
        </authorList>
    </citation>
    <scope>NUCLEOTIDE SEQUENCE</scope>
    <source>
        <strain evidence="2">214.1.1</strain>
    </source>
</reference>
<dbReference type="RefSeq" id="WP_251224788.1">
    <property type="nucleotide sequence ID" value="NZ_JAMBOL010000028.1"/>
</dbReference>
<dbReference type="SUPFAM" id="SSF53474">
    <property type="entry name" value="alpha/beta-Hydrolases"/>
    <property type="match status" value="1"/>
</dbReference>
<dbReference type="Pfam" id="PF00561">
    <property type="entry name" value="Abhydrolase_1"/>
    <property type="match status" value="1"/>
</dbReference>
<organism evidence="2 3">
    <name type="scientific">Halalkalibacter oceani</name>
    <dbReference type="NCBI Taxonomy" id="1653776"/>
    <lineage>
        <taxon>Bacteria</taxon>
        <taxon>Bacillati</taxon>
        <taxon>Bacillota</taxon>
        <taxon>Bacilli</taxon>
        <taxon>Bacillales</taxon>
        <taxon>Bacillaceae</taxon>
        <taxon>Halalkalibacter</taxon>
    </lineage>
</organism>
<dbReference type="PRINTS" id="PR00111">
    <property type="entry name" value="ABHYDROLASE"/>
</dbReference>
<accession>A0A9X2DVE9</accession>